<dbReference type="AlphaFoldDB" id="A0A2M7W449"/>
<dbReference type="EMBL" id="PFQF01000028">
    <property type="protein sequence ID" value="PJA20432.1"/>
    <property type="molecule type" value="Genomic_DNA"/>
</dbReference>
<dbReference type="Gene3D" id="3.40.50.1000">
    <property type="entry name" value="HAD superfamily/HAD-like"/>
    <property type="match status" value="1"/>
</dbReference>
<keyword evidence="2" id="KW-0812">Transmembrane</keyword>
<dbReference type="PANTHER" id="PTHR43520:SF8">
    <property type="entry name" value="P-TYPE CU(+) TRANSPORTER"/>
    <property type="match status" value="1"/>
</dbReference>
<dbReference type="InterPro" id="IPR001757">
    <property type="entry name" value="P_typ_ATPase"/>
</dbReference>
<dbReference type="NCBIfam" id="TIGR01494">
    <property type="entry name" value="ATPase_P-type"/>
    <property type="match status" value="1"/>
</dbReference>
<evidence type="ECO:0000256" key="2">
    <source>
        <dbReference type="SAM" id="Phobius"/>
    </source>
</evidence>
<dbReference type="InterPro" id="IPR023214">
    <property type="entry name" value="HAD_sf"/>
</dbReference>
<dbReference type="GO" id="GO:0055070">
    <property type="term" value="P:copper ion homeostasis"/>
    <property type="evidence" value="ECO:0007669"/>
    <property type="project" value="TreeGrafter"/>
</dbReference>
<dbReference type="GO" id="GO:0005507">
    <property type="term" value="F:copper ion binding"/>
    <property type="evidence" value="ECO:0007669"/>
    <property type="project" value="TreeGrafter"/>
</dbReference>
<feature type="transmembrane region" description="Helical" evidence="2">
    <location>
        <begin position="126"/>
        <end position="145"/>
    </location>
</feature>
<keyword evidence="1" id="KW-1278">Translocase</keyword>
<feature type="transmembrane region" description="Helical" evidence="2">
    <location>
        <begin position="151"/>
        <end position="174"/>
    </location>
</feature>
<dbReference type="SUPFAM" id="SSF56784">
    <property type="entry name" value="HAD-like"/>
    <property type="match status" value="1"/>
</dbReference>
<dbReference type="GO" id="GO:0005524">
    <property type="term" value="F:ATP binding"/>
    <property type="evidence" value="ECO:0007669"/>
    <property type="project" value="InterPro"/>
</dbReference>
<evidence type="ECO:0008006" key="5">
    <source>
        <dbReference type="Google" id="ProtNLM"/>
    </source>
</evidence>
<keyword evidence="2" id="KW-0472">Membrane</keyword>
<dbReference type="PRINTS" id="PR00119">
    <property type="entry name" value="CATATPASE"/>
</dbReference>
<reference evidence="4" key="1">
    <citation type="submission" date="2017-09" db="EMBL/GenBank/DDBJ databases">
        <title>Depth-based differentiation of microbial function through sediment-hosted aquifers and enrichment of novel symbionts in the deep terrestrial subsurface.</title>
        <authorList>
            <person name="Probst A.J."/>
            <person name="Ladd B."/>
            <person name="Jarett J.K."/>
            <person name="Geller-Mcgrath D.E."/>
            <person name="Sieber C.M.K."/>
            <person name="Emerson J.B."/>
            <person name="Anantharaman K."/>
            <person name="Thomas B.C."/>
            <person name="Malmstrom R."/>
            <person name="Stieglmeier M."/>
            <person name="Klingl A."/>
            <person name="Woyke T."/>
            <person name="Ryan C.M."/>
            <person name="Banfield J.F."/>
        </authorList>
    </citation>
    <scope>NUCLEOTIDE SEQUENCE [LARGE SCALE GENOMIC DNA]</scope>
</reference>
<name>A0A2M7W449_9BACT</name>
<keyword evidence="2" id="KW-1133">Transmembrane helix</keyword>
<dbReference type="GO" id="GO:0016020">
    <property type="term" value="C:membrane"/>
    <property type="evidence" value="ECO:0007669"/>
    <property type="project" value="InterPro"/>
</dbReference>
<dbReference type="GO" id="GO:0016887">
    <property type="term" value="F:ATP hydrolysis activity"/>
    <property type="evidence" value="ECO:0007669"/>
    <property type="project" value="InterPro"/>
</dbReference>
<gene>
    <name evidence="3" type="ORF">COX60_01850</name>
</gene>
<dbReference type="InterPro" id="IPR036412">
    <property type="entry name" value="HAD-like_sf"/>
</dbReference>
<evidence type="ECO:0000313" key="4">
    <source>
        <dbReference type="Proteomes" id="UP000230137"/>
    </source>
</evidence>
<evidence type="ECO:0000256" key="1">
    <source>
        <dbReference type="ARBA" id="ARBA00022967"/>
    </source>
</evidence>
<organism evidence="3 4">
    <name type="scientific">Candidatus Berkelbacteria bacterium CG_4_10_14_0_2_um_filter_35_9_33_12</name>
    <dbReference type="NCBI Taxonomy" id="1974499"/>
    <lineage>
        <taxon>Bacteria</taxon>
        <taxon>Candidatus Berkelbacteria</taxon>
    </lineage>
</organism>
<dbReference type="PROSITE" id="PS01229">
    <property type="entry name" value="COF_2"/>
    <property type="match status" value="1"/>
</dbReference>
<dbReference type="GO" id="GO:0043682">
    <property type="term" value="F:P-type divalent copper transporter activity"/>
    <property type="evidence" value="ECO:0007669"/>
    <property type="project" value="TreeGrafter"/>
</dbReference>
<comment type="caution">
    <text evidence="3">The sequence shown here is derived from an EMBL/GenBank/DDBJ whole genome shotgun (WGS) entry which is preliminary data.</text>
</comment>
<protein>
    <recommendedName>
        <fullName evidence="5">Heavy metal translocating P-type ATPase</fullName>
    </recommendedName>
</protein>
<sequence>MDLVFAQILPSEKANIIKQLQTNSKFETLNPKQKKLDDLNFSNLDLFRNSKLEIRNSNQKLAVAFVGDGVNDAPAIAQADLGIAMRSGSDIALETGEIVLMRNDVGDVVEAIRLSAYTLKKIKQNLFWAFFYNIVGIPIAAGVLYPLTGLLLNPMIAAGAMAFSSVSVVSNSLLMKRYH</sequence>
<evidence type="ECO:0000313" key="3">
    <source>
        <dbReference type="EMBL" id="PJA20432.1"/>
    </source>
</evidence>
<accession>A0A2M7W449</accession>
<dbReference type="Proteomes" id="UP000230137">
    <property type="component" value="Unassembled WGS sequence"/>
</dbReference>
<proteinExistence type="predicted"/>
<dbReference type="PANTHER" id="PTHR43520">
    <property type="entry name" value="ATP7, ISOFORM B"/>
    <property type="match status" value="1"/>
</dbReference>